<comment type="caution">
    <text evidence="6">The sequence shown here is derived from an EMBL/GenBank/DDBJ whole genome shotgun (WGS) entry which is preliminary data.</text>
</comment>
<gene>
    <name evidence="6" type="ORF">DL1_08845</name>
</gene>
<evidence type="ECO:0000256" key="1">
    <source>
        <dbReference type="ARBA" id="ARBA00006484"/>
    </source>
</evidence>
<dbReference type="InterPro" id="IPR047950">
    <property type="entry name" value="BphB-like_SDR"/>
</dbReference>
<name>A0A074TAR0_9RHOB</name>
<protein>
    <submittedName>
        <fullName evidence="6">2,3-dihydroxy-2,3-dihydrophenylpropionate dehydrogenase</fullName>
    </submittedName>
</protein>
<dbReference type="InterPro" id="IPR036291">
    <property type="entry name" value="NAD(P)-bd_dom_sf"/>
</dbReference>
<dbReference type="GO" id="GO:0016491">
    <property type="term" value="F:oxidoreductase activity"/>
    <property type="evidence" value="ECO:0007669"/>
    <property type="project" value="UniProtKB-KW"/>
</dbReference>
<dbReference type="InterPro" id="IPR020904">
    <property type="entry name" value="Sc_DH/Rdtase_CS"/>
</dbReference>
<dbReference type="AlphaFoldDB" id="A0A074TAR0"/>
<dbReference type="PRINTS" id="PR00080">
    <property type="entry name" value="SDRFAMILY"/>
</dbReference>
<evidence type="ECO:0000256" key="4">
    <source>
        <dbReference type="ARBA" id="ARBA00023027"/>
    </source>
</evidence>
<dbReference type="OrthoDB" id="198783at2"/>
<comment type="similarity">
    <text evidence="1 5">Belongs to the short-chain dehydrogenases/reductases (SDR) family.</text>
</comment>
<keyword evidence="7" id="KW-1185">Reference proteome</keyword>
<dbReference type="Pfam" id="PF00106">
    <property type="entry name" value="adh_short"/>
    <property type="match status" value="1"/>
</dbReference>
<dbReference type="EMBL" id="JHEH01000024">
    <property type="protein sequence ID" value="KEP68759.1"/>
    <property type="molecule type" value="Genomic_DNA"/>
</dbReference>
<dbReference type="SUPFAM" id="SSF51735">
    <property type="entry name" value="NAD(P)-binding Rossmann-fold domains"/>
    <property type="match status" value="1"/>
</dbReference>
<reference evidence="6 7" key="1">
    <citation type="submission" date="2014-03" db="EMBL/GenBank/DDBJ databases">
        <title>The draft genome sequence of Thioclava dalianensis DLFJ1-1.</title>
        <authorList>
            <person name="Lai Q."/>
            <person name="Shao Z."/>
        </authorList>
    </citation>
    <scope>NUCLEOTIDE SEQUENCE [LARGE SCALE GENOMIC DNA]</scope>
    <source>
        <strain evidence="6 7">DLFJ1-1</strain>
    </source>
</reference>
<dbReference type="InterPro" id="IPR002347">
    <property type="entry name" value="SDR_fam"/>
</dbReference>
<dbReference type="STRING" id="1185766.SAMN05216224_11056"/>
<dbReference type="RefSeq" id="WP_038068063.1">
    <property type="nucleotide sequence ID" value="NZ_FOVB01000010.1"/>
</dbReference>
<proteinExistence type="inferred from homology"/>
<dbReference type="PROSITE" id="PS00061">
    <property type="entry name" value="ADH_SHORT"/>
    <property type="match status" value="1"/>
</dbReference>
<keyword evidence="2" id="KW-0058">Aromatic hydrocarbons catabolism</keyword>
<dbReference type="FunFam" id="3.40.50.720:FF:000084">
    <property type="entry name" value="Short-chain dehydrogenase reductase"/>
    <property type="match status" value="1"/>
</dbReference>
<dbReference type="Gene3D" id="3.40.50.720">
    <property type="entry name" value="NAD(P)-binding Rossmann-like Domain"/>
    <property type="match status" value="1"/>
</dbReference>
<dbReference type="NCBIfam" id="NF004849">
    <property type="entry name" value="PRK06200.1"/>
    <property type="match status" value="1"/>
</dbReference>
<evidence type="ECO:0000256" key="3">
    <source>
        <dbReference type="ARBA" id="ARBA00023002"/>
    </source>
</evidence>
<dbReference type="eggNOG" id="COG1028">
    <property type="taxonomic scope" value="Bacteria"/>
</dbReference>
<evidence type="ECO:0000256" key="2">
    <source>
        <dbReference type="ARBA" id="ARBA00022797"/>
    </source>
</evidence>
<accession>A0A074TAR0</accession>
<dbReference type="PANTHER" id="PTHR43943:SF17">
    <property type="entry name" value="3-PHENYLPROPIONATE-DIHYDRODIOL_CINNAMIC ACID-DIHYDRODIOL DEHYDROGENASE"/>
    <property type="match status" value="1"/>
</dbReference>
<evidence type="ECO:0000313" key="6">
    <source>
        <dbReference type="EMBL" id="KEP68759.1"/>
    </source>
</evidence>
<keyword evidence="3" id="KW-0560">Oxidoreductase</keyword>
<evidence type="ECO:0000313" key="7">
    <source>
        <dbReference type="Proteomes" id="UP000027725"/>
    </source>
</evidence>
<sequence>MQLKDQVALVTGGGSGLGLAIVERFVEEGARVAIFDRSQERIDDAVKAFGDKVVGIAGDVRKVDDNNRAVAECVSAFGKLDTFVGNAGIWDYSKTMVSTEDDELSSAFDEMFAINVKGYVLGAKAALPELYKTKGHMIFTASNAAFYPGGGGVLYTATKHAVVGMIKQMAHEFAPHVRVNGVAPGGIGGSNLAGTSALSQEGIKFSDIPLDDLMKQMLPLERAFNAREYAGAYAFFANRRDNTPGTGAVLNFDGGIGMRGFGSPNMGAELVAKFGAI</sequence>
<dbReference type="Proteomes" id="UP000027725">
    <property type="component" value="Unassembled WGS sequence"/>
</dbReference>
<dbReference type="PANTHER" id="PTHR43943">
    <property type="entry name" value="DEHYDROGENASE/REDUCTASE (SDR FAMILY) MEMBER 4"/>
    <property type="match status" value="1"/>
</dbReference>
<organism evidence="6 7">
    <name type="scientific">Thioclava dalianensis</name>
    <dbReference type="NCBI Taxonomy" id="1185766"/>
    <lineage>
        <taxon>Bacteria</taxon>
        <taxon>Pseudomonadati</taxon>
        <taxon>Pseudomonadota</taxon>
        <taxon>Alphaproteobacteria</taxon>
        <taxon>Rhodobacterales</taxon>
        <taxon>Paracoccaceae</taxon>
        <taxon>Thioclava</taxon>
    </lineage>
</organism>
<dbReference type="CDD" id="cd05348">
    <property type="entry name" value="BphB-like_SDR_c"/>
    <property type="match status" value="1"/>
</dbReference>
<dbReference type="PRINTS" id="PR00081">
    <property type="entry name" value="GDHRDH"/>
</dbReference>
<evidence type="ECO:0000256" key="5">
    <source>
        <dbReference type="RuleBase" id="RU000363"/>
    </source>
</evidence>
<keyword evidence="4" id="KW-0520">NAD</keyword>